<evidence type="ECO:0000313" key="2">
    <source>
        <dbReference type="EMBL" id="ALV42387.1"/>
    </source>
</evidence>
<dbReference type="Pfam" id="PF00092">
    <property type="entry name" value="VWA"/>
    <property type="match status" value="1"/>
</dbReference>
<dbReference type="Gene3D" id="3.40.50.410">
    <property type="entry name" value="von Willebrand factor, type A domain"/>
    <property type="match status" value="1"/>
</dbReference>
<dbReference type="KEGG" id="psul:AU252_15545"/>
<feature type="domain" description="VWFA" evidence="1">
    <location>
        <begin position="1"/>
        <end position="82"/>
    </location>
</feature>
<organism evidence="2">
    <name type="scientific">Pseudarthrobacter sulfonivorans</name>
    <dbReference type="NCBI Taxonomy" id="121292"/>
    <lineage>
        <taxon>Bacteria</taxon>
        <taxon>Bacillati</taxon>
        <taxon>Actinomycetota</taxon>
        <taxon>Actinomycetes</taxon>
        <taxon>Micrococcales</taxon>
        <taxon>Micrococcaceae</taxon>
        <taxon>Pseudarthrobacter</taxon>
    </lineage>
</organism>
<gene>
    <name evidence="2" type="ORF">AU252_15545</name>
</gene>
<dbReference type="SUPFAM" id="SSF53300">
    <property type="entry name" value="vWA-like"/>
    <property type="match status" value="1"/>
</dbReference>
<dbReference type="InterPro" id="IPR036465">
    <property type="entry name" value="vWFA_dom_sf"/>
</dbReference>
<reference evidence="2 3" key="1">
    <citation type="submission" date="2015-12" db="EMBL/GenBank/DDBJ databases">
        <authorList>
            <person name="Shamseldin A."/>
            <person name="Moawad H."/>
            <person name="Abd El-Rahim W.M."/>
            <person name="Sadowsky M.J."/>
        </authorList>
    </citation>
    <scope>NUCLEOTIDE SEQUENCE [LARGE SCALE GENOMIC DNA]</scope>
    <source>
        <strain evidence="2 3">Ar51</strain>
    </source>
</reference>
<protein>
    <recommendedName>
        <fullName evidence="1">VWFA domain-containing protein</fullName>
    </recommendedName>
</protein>
<dbReference type="EMBL" id="CP013747">
    <property type="protein sequence ID" value="ALV42387.1"/>
    <property type="molecule type" value="Genomic_DNA"/>
</dbReference>
<dbReference type="Proteomes" id="UP000065151">
    <property type="component" value="Chromosome"/>
</dbReference>
<dbReference type="AlphaFoldDB" id="A0A0U3PDA9"/>
<evidence type="ECO:0000259" key="1">
    <source>
        <dbReference type="PROSITE" id="PS50234"/>
    </source>
</evidence>
<accession>A0A0U3PDA9</accession>
<proteinExistence type="predicted"/>
<evidence type="ECO:0000313" key="3">
    <source>
        <dbReference type="Proteomes" id="UP000065151"/>
    </source>
</evidence>
<dbReference type="CDD" id="cd00198">
    <property type="entry name" value="vWFA"/>
    <property type="match status" value="1"/>
</dbReference>
<dbReference type="STRING" id="121292.AU252_15545"/>
<sequence length="107" mass="10724">MNNLLPGGQTAIGDALRQGLNAIIAAGRAASQVMVLFTDGLQNAGAETAEQVLPDLRANGVRVYTIGLGGDQDSALLESVATTTGASYLPISGNLPAAQAEAAEPSC</sequence>
<dbReference type="InterPro" id="IPR002035">
    <property type="entry name" value="VWF_A"/>
</dbReference>
<name>A0A0U3PDA9_9MICC</name>
<dbReference type="PROSITE" id="PS50234">
    <property type="entry name" value="VWFA"/>
    <property type="match status" value="1"/>
</dbReference>